<dbReference type="RefSeq" id="WP_062391528.1">
    <property type="nucleotide sequence ID" value="NZ_CP011853.1"/>
</dbReference>
<dbReference type="STRING" id="1136941.ACH46_02425"/>
<reference evidence="1 2" key="2">
    <citation type="journal article" date="2017" name="Int. J. Syst. Evol. Microbiol.">
        <title>Gordonia phthalatica sp. nov., a di-n-butyl phthalate-degrading bacterium isolated from activated sludge.</title>
        <authorList>
            <person name="Jin D."/>
            <person name="Kong X."/>
            <person name="Jia M."/>
            <person name="Yu X."/>
            <person name="Wang X."/>
            <person name="Zhuang X."/>
            <person name="Deng Y."/>
            <person name="Bai Z."/>
        </authorList>
    </citation>
    <scope>NUCLEOTIDE SEQUENCE [LARGE SCALE GENOMIC DNA]</scope>
    <source>
        <strain evidence="1 2">QH-11</strain>
    </source>
</reference>
<name>A0A0N9MNC4_9ACTN</name>
<dbReference type="EMBL" id="CP011853">
    <property type="protein sequence ID" value="ALG83573.1"/>
    <property type="molecule type" value="Genomic_DNA"/>
</dbReference>
<evidence type="ECO:0000313" key="2">
    <source>
        <dbReference type="Proteomes" id="UP000063789"/>
    </source>
</evidence>
<proteinExistence type="predicted"/>
<dbReference type="AlphaFoldDB" id="A0A0N9MNC4"/>
<keyword evidence="2" id="KW-1185">Reference proteome</keyword>
<sequence>MTRRLQSGDVIPVTLLAWIVQDGAQPYPDHGERVSYALEFVVTRDRFREDSVEARAVAEPTGAPEHRGRVPTWLDFGALTAIGYLDQPTTGEIAIVVGLAVDYEIADRTTGRCVGTVVRRRLVTLIKDQPDSAPRTELVDLAPGEKPGFRNTSRPTIEIHADGTWTTHPAPDTWECATGLLLDIELT</sequence>
<protein>
    <submittedName>
        <fullName evidence="1">Uncharacterized protein</fullName>
    </submittedName>
</protein>
<gene>
    <name evidence="1" type="ORF">ACH46_02425</name>
</gene>
<organism evidence="1 2">
    <name type="scientific">Gordonia phthalatica</name>
    <dbReference type="NCBI Taxonomy" id="1136941"/>
    <lineage>
        <taxon>Bacteria</taxon>
        <taxon>Bacillati</taxon>
        <taxon>Actinomycetota</taxon>
        <taxon>Actinomycetes</taxon>
        <taxon>Mycobacteriales</taxon>
        <taxon>Gordoniaceae</taxon>
        <taxon>Gordonia</taxon>
    </lineage>
</organism>
<dbReference type="Proteomes" id="UP000063789">
    <property type="component" value="Chromosome"/>
</dbReference>
<reference evidence="2" key="1">
    <citation type="submission" date="2015-06" db="EMBL/GenBank/DDBJ databases">
        <title>Complete genome sequence and metabolic analysis of phthalate degradation pathway in Gordonia sp. QH-11.</title>
        <authorList>
            <person name="Jin D."/>
            <person name="Kong X."/>
            <person name="Bai Z."/>
        </authorList>
    </citation>
    <scope>NUCLEOTIDE SEQUENCE [LARGE SCALE GENOMIC DNA]</scope>
    <source>
        <strain evidence="2">QH-11</strain>
    </source>
</reference>
<dbReference type="KEGG" id="goq:ACH46_02425"/>
<dbReference type="PATRIC" id="fig|1136941.3.peg.485"/>
<accession>A0A0N9MNC4</accession>
<evidence type="ECO:0000313" key="1">
    <source>
        <dbReference type="EMBL" id="ALG83573.1"/>
    </source>
</evidence>